<dbReference type="PANTHER" id="PTHR43736">
    <property type="entry name" value="ADP-RIBOSE PYROPHOSPHATASE"/>
    <property type="match status" value="1"/>
</dbReference>
<keyword evidence="1 3" id="KW-0378">Hydrolase</keyword>
<evidence type="ECO:0000313" key="3">
    <source>
        <dbReference type="EMBL" id="MDQ0314348.1"/>
    </source>
</evidence>
<dbReference type="InterPro" id="IPR020476">
    <property type="entry name" value="Nudix_hydrolase"/>
</dbReference>
<dbReference type="InterPro" id="IPR015797">
    <property type="entry name" value="NUDIX_hydrolase-like_dom_sf"/>
</dbReference>
<dbReference type="EC" id="3.6.1.55" evidence="3"/>
<reference evidence="3" key="1">
    <citation type="submission" date="2023-07" db="EMBL/GenBank/DDBJ databases">
        <title>Genomic Encyclopedia of Type Strains, Phase IV (KMG-IV): sequencing the most valuable type-strain genomes for metagenomic binning, comparative biology and taxonomic classification.</title>
        <authorList>
            <person name="Goeker M."/>
        </authorList>
    </citation>
    <scope>NUCLEOTIDE SEQUENCE</scope>
    <source>
        <strain evidence="3">DSM 21202</strain>
    </source>
</reference>
<comment type="caution">
    <text evidence="3">The sequence shown here is derived from an EMBL/GenBank/DDBJ whole genome shotgun (WGS) entry which is preliminary data.</text>
</comment>
<sequence>MNQPLPRVGVSIACWNGPQVLVVERAKPPFDGIWSLPGGSVEPGETTRAAALRELHEETAVTAEISGLVDVLDVLRHDEAGVLQVHFVLAVFAGRFVSGTLAAGDDARRAMWIDPARLSDLPTTDRLAELVEKSRTLLG</sequence>
<name>A0AAE3VLR3_9HYPH</name>
<dbReference type="PROSITE" id="PS51462">
    <property type="entry name" value="NUDIX"/>
    <property type="match status" value="1"/>
</dbReference>
<dbReference type="RefSeq" id="WP_306884120.1">
    <property type="nucleotide sequence ID" value="NZ_JAUSUL010000001.1"/>
</dbReference>
<dbReference type="PANTHER" id="PTHR43736:SF1">
    <property type="entry name" value="DIHYDRONEOPTERIN TRIPHOSPHATE DIPHOSPHATASE"/>
    <property type="match status" value="1"/>
</dbReference>
<feature type="domain" description="Nudix hydrolase" evidence="2">
    <location>
        <begin position="5"/>
        <end position="136"/>
    </location>
</feature>
<dbReference type="GO" id="GO:0035539">
    <property type="term" value="F:8-oxo-7,8-dihydrodeoxyguanosine triphosphate pyrophosphatase activity"/>
    <property type="evidence" value="ECO:0007669"/>
    <property type="project" value="UniProtKB-EC"/>
</dbReference>
<proteinExistence type="predicted"/>
<evidence type="ECO:0000313" key="4">
    <source>
        <dbReference type="Proteomes" id="UP001229244"/>
    </source>
</evidence>
<dbReference type="Pfam" id="PF00293">
    <property type="entry name" value="NUDIX"/>
    <property type="match status" value="1"/>
</dbReference>
<dbReference type="Gene3D" id="3.90.79.10">
    <property type="entry name" value="Nucleoside Triphosphate Pyrophosphohydrolase"/>
    <property type="match status" value="1"/>
</dbReference>
<evidence type="ECO:0000256" key="1">
    <source>
        <dbReference type="ARBA" id="ARBA00022801"/>
    </source>
</evidence>
<dbReference type="CDD" id="cd04673">
    <property type="entry name" value="NUDIX_ADPRase"/>
    <property type="match status" value="1"/>
</dbReference>
<dbReference type="SUPFAM" id="SSF55811">
    <property type="entry name" value="Nudix"/>
    <property type="match status" value="1"/>
</dbReference>
<dbReference type="AlphaFoldDB" id="A0AAE3VLR3"/>
<dbReference type="PRINTS" id="PR00502">
    <property type="entry name" value="NUDIXFAMILY"/>
</dbReference>
<protein>
    <submittedName>
        <fullName evidence="3">8-oxo-dGTP diphosphatase</fullName>
        <ecNumber evidence="3">3.6.1.55</ecNumber>
    </submittedName>
</protein>
<dbReference type="InterPro" id="IPR000086">
    <property type="entry name" value="NUDIX_hydrolase_dom"/>
</dbReference>
<gene>
    <name evidence="3" type="ORF">J2S73_000785</name>
</gene>
<keyword evidence="4" id="KW-1185">Reference proteome</keyword>
<dbReference type="Proteomes" id="UP001229244">
    <property type="component" value="Unassembled WGS sequence"/>
</dbReference>
<organism evidence="3 4">
    <name type="scientific">Amorphus orientalis</name>
    <dbReference type="NCBI Taxonomy" id="649198"/>
    <lineage>
        <taxon>Bacteria</taxon>
        <taxon>Pseudomonadati</taxon>
        <taxon>Pseudomonadota</taxon>
        <taxon>Alphaproteobacteria</taxon>
        <taxon>Hyphomicrobiales</taxon>
        <taxon>Amorphaceae</taxon>
        <taxon>Amorphus</taxon>
    </lineage>
</organism>
<accession>A0AAE3VLR3</accession>
<evidence type="ECO:0000259" key="2">
    <source>
        <dbReference type="PROSITE" id="PS51462"/>
    </source>
</evidence>
<dbReference type="EMBL" id="JAUSUL010000001">
    <property type="protein sequence ID" value="MDQ0314348.1"/>
    <property type="molecule type" value="Genomic_DNA"/>
</dbReference>